<gene>
    <name evidence="3" type="ORF">P5673_021667</name>
</gene>
<feature type="signal peptide" evidence="2">
    <location>
        <begin position="1"/>
        <end position="25"/>
    </location>
</feature>
<evidence type="ECO:0000256" key="2">
    <source>
        <dbReference type="SAM" id="SignalP"/>
    </source>
</evidence>
<evidence type="ECO:0000313" key="3">
    <source>
        <dbReference type="EMBL" id="KAK2556428.1"/>
    </source>
</evidence>
<feature type="chain" id="PRO_5042084499" evidence="2">
    <location>
        <begin position="26"/>
        <end position="124"/>
    </location>
</feature>
<accession>A0AAD9V096</accession>
<sequence>MEKKSLMPSSLAILSILLCVQLCCCVFPRTDGLDREAPASQNCNCIVLQEEVKKLEVELRKCKAEIQLIKDNFKKLRRKPLSCESIQYADSSSCNETAMDGRPLLDGASLKSQSSMFIVFISTH</sequence>
<protein>
    <submittedName>
        <fullName evidence="3">Uncharacterized protein</fullName>
    </submittedName>
</protein>
<dbReference type="Proteomes" id="UP001249851">
    <property type="component" value="Unassembled WGS sequence"/>
</dbReference>
<keyword evidence="4" id="KW-1185">Reference proteome</keyword>
<feature type="coiled-coil region" evidence="1">
    <location>
        <begin position="45"/>
        <end position="79"/>
    </location>
</feature>
<evidence type="ECO:0000313" key="4">
    <source>
        <dbReference type="Proteomes" id="UP001249851"/>
    </source>
</evidence>
<organism evidence="3 4">
    <name type="scientific">Acropora cervicornis</name>
    <name type="common">Staghorn coral</name>
    <dbReference type="NCBI Taxonomy" id="6130"/>
    <lineage>
        <taxon>Eukaryota</taxon>
        <taxon>Metazoa</taxon>
        <taxon>Cnidaria</taxon>
        <taxon>Anthozoa</taxon>
        <taxon>Hexacorallia</taxon>
        <taxon>Scleractinia</taxon>
        <taxon>Astrocoeniina</taxon>
        <taxon>Acroporidae</taxon>
        <taxon>Acropora</taxon>
    </lineage>
</organism>
<dbReference type="EMBL" id="JARQWQ010000056">
    <property type="protein sequence ID" value="KAK2556428.1"/>
    <property type="molecule type" value="Genomic_DNA"/>
</dbReference>
<proteinExistence type="predicted"/>
<dbReference type="AlphaFoldDB" id="A0AAD9V096"/>
<comment type="caution">
    <text evidence="3">The sequence shown here is derived from an EMBL/GenBank/DDBJ whole genome shotgun (WGS) entry which is preliminary data.</text>
</comment>
<keyword evidence="1" id="KW-0175">Coiled coil</keyword>
<evidence type="ECO:0000256" key="1">
    <source>
        <dbReference type="SAM" id="Coils"/>
    </source>
</evidence>
<reference evidence="3" key="1">
    <citation type="journal article" date="2023" name="G3 (Bethesda)">
        <title>Whole genome assembly and annotation of the endangered Caribbean coral Acropora cervicornis.</title>
        <authorList>
            <person name="Selwyn J.D."/>
            <person name="Vollmer S.V."/>
        </authorList>
    </citation>
    <scope>NUCLEOTIDE SEQUENCE</scope>
    <source>
        <strain evidence="3">K2</strain>
    </source>
</reference>
<keyword evidence="2" id="KW-0732">Signal</keyword>
<reference evidence="3" key="2">
    <citation type="journal article" date="2023" name="Science">
        <title>Genomic signatures of disease resistance in endangered staghorn corals.</title>
        <authorList>
            <person name="Vollmer S.V."/>
            <person name="Selwyn J.D."/>
            <person name="Despard B.A."/>
            <person name="Roesel C.L."/>
        </authorList>
    </citation>
    <scope>NUCLEOTIDE SEQUENCE</scope>
    <source>
        <strain evidence="3">K2</strain>
    </source>
</reference>
<name>A0AAD9V096_ACRCE</name>